<proteinExistence type="predicted"/>
<evidence type="ECO:0000313" key="7">
    <source>
        <dbReference type="Proteomes" id="UP001162131"/>
    </source>
</evidence>
<dbReference type="GO" id="GO:0012505">
    <property type="term" value="C:endomembrane system"/>
    <property type="evidence" value="ECO:0007669"/>
    <property type="project" value="UniProtKB-SubCell"/>
</dbReference>
<reference evidence="6" key="1">
    <citation type="submission" date="2021-09" db="EMBL/GenBank/DDBJ databases">
        <authorList>
            <consortium name="AG Swart"/>
            <person name="Singh M."/>
            <person name="Singh A."/>
            <person name="Seah K."/>
            <person name="Emmerich C."/>
        </authorList>
    </citation>
    <scope>NUCLEOTIDE SEQUENCE</scope>
    <source>
        <strain evidence="6">ATCC30299</strain>
    </source>
</reference>
<dbReference type="GO" id="GO:0030117">
    <property type="term" value="C:membrane coat"/>
    <property type="evidence" value="ECO:0007669"/>
    <property type="project" value="InterPro"/>
</dbReference>
<evidence type="ECO:0000313" key="6">
    <source>
        <dbReference type="EMBL" id="CAG9313359.1"/>
    </source>
</evidence>
<feature type="domain" description="Clathrin/coatomer adaptor adaptin-like N-terminal" evidence="5">
    <location>
        <begin position="23"/>
        <end position="587"/>
    </location>
</feature>
<dbReference type="Proteomes" id="UP001162131">
    <property type="component" value="Unassembled WGS sequence"/>
</dbReference>
<dbReference type="InterPro" id="IPR016024">
    <property type="entry name" value="ARM-type_fold"/>
</dbReference>
<keyword evidence="3" id="KW-0653">Protein transport</keyword>
<comment type="subcellular location">
    <subcellularLocation>
        <location evidence="1">Endomembrane system</location>
    </subcellularLocation>
</comment>
<evidence type="ECO:0000256" key="1">
    <source>
        <dbReference type="ARBA" id="ARBA00004308"/>
    </source>
</evidence>
<dbReference type="SUPFAM" id="SSF48371">
    <property type="entry name" value="ARM repeat"/>
    <property type="match status" value="1"/>
</dbReference>
<keyword evidence="4" id="KW-0472">Membrane</keyword>
<evidence type="ECO:0000256" key="3">
    <source>
        <dbReference type="ARBA" id="ARBA00022927"/>
    </source>
</evidence>
<evidence type="ECO:0000259" key="5">
    <source>
        <dbReference type="Pfam" id="PF01602"/>
    </source>
</evidence>
<comment type="caution">
    <text evidence="6">The sequence shown here is derived from an EMBL/GenBank/DDBJ whole genome shotgun (WGS) entry which is preliminary data.</text>
</comment>
<name>A0AAU9INK3_9CILI</name>
<gene>
    <name evidence="6" type="ORF">BSTOLATCC_MIC8631</name>
</gene>
<accession>A0AAU9INK3</accession>
<dbReference type="PANTHER" id="PTHR22780">
    <property type="entry name" value="ADAPTIN, ALPHA/GAMMA/EPSILON"/>
    <property type="match status" value="1"/>
</dbReference>
<sequence>MSSMRGLTMFISDIRNCQSKDLEEKRVLKEMSKIRELFSNTRKTLSAYDRKKYVWKLLYCFMLGYDVDFGHMEAINMICSPRYSEKFTGYMAASLLLHANSPYLEQVVNAIRNDIVSYDIAHQSLALSTVANLGGQLLTAELSQDVIRIIRGEGFGLDFEVNKKALTCLTRLYKQDKTIINPAEWGGKISDLMDTRSVGMLLATSSLLLEMMRQNGYENFISCFTKILQHLYRLVMLKEVSADYLYYQTPCPWLQIKLLKLLQMFPYPTEPRICSDINEVLEKITSQTEVTKNVNKNNTDHGILFEAINLMIHYKDNIPESLRTQCSALLGRFISVKEPNIRYIGLETMAKLAEHPDGQYMIERHQSTVMISLKDPDISIRKRALDVLFGMCKQSNANEIVGELLDSLPEAQFNIKEDLVLKTALLAERFGQNLKWYIDVIIRLITFAGDYVSNDIWHRVIQVVTGFGSSIDTELQEYAATQAYNALNNSHAHEKMVKMGSYLISEFSQYIVNKPDMNPQALFEILNRHFPVCSSETKCMVLTAYMKLSHNYPDLLMSAIPVFEHHTMHIDPDLQQRAIEYYNLCKDTYEAIRNEVLDVMPTFSEDIKNQNMLIRRMVHMDHHTEAAKTEKPVEIKPNMAPAAQIPQQPPKPAIVDLLEI</sequence>
<evidence type="ECO:0000256" key="2">
    <source>
        <dbReference type="ARBA" id="ARBA00022448"/>
    </source>
</evidence>
<dbReference type="GO" id="GO:0006886">
    <property type="term" value="P:intracellular protein transport"/>
    <property type="evidence" value="ECO:0007669"/>
    <property type="project" value="InterPro"/>
</dbReference>
<dbReference type="EMBL" id="CAJZBQ010000010">
    <property type="protein sequence ID" value="CAG9313359.1"/>
    <property type="molecule type" value="Genomic_DNA"/>
</dbReference>
<dbReference type="AlphaFoldDB" id="A0AAU9INK3"/>
<protein>
    <recommendedName>
        <fullName evidence="5">Clathrin/coatomer adaptor adaptin-like N-terminal domain-containing protein</fullName>
    </recommendedName>
</protein>
<keyword evidence="7" id="KW-1185">Reference proteome</keyword>
<evidence type="ECO:0000256" key="4">
    <source>
        <dbReference type="ARBA" id="ARBA00023136"/>
    </source>
</evidence>
<dbReference type="Gene3D" id="1.25.10.10">
    <property type="entry name" value="Leucine-rich Repeat Variant"/>
    <property type="match status" value="1"/>
</dbReference>
<dbReference type="Pfam" id="PF01602">
    <property type="entry name" value="Adaptin_N"/>
    <property type="match status" value="1"/>
</dbReference>
<dbReference type="InterPro" id="IPR011989">
    <property type="entry name" value="ARM-like"/>
</dbReference>
<dbReference type="InterPro" id="IPR050840">
    <property type="entry name" value="Adaptor_Complx_Large_Subunit"/>
</dbReference>
<dbReference type="InterPro" id="IPR002553">
    <property type="entry name" value="Clathrin/coatomer_adapt-like_N"/>
</dbReference>
<keyword evidence="2" id="KW-0813">Transport</keyword>
<organism evidence="6 7">
    <name type="scientific">Blepharisma stoltei</name>
    <dbReference type="NCBI Taxonomy" id="1481888"/>
    <lineage>
        <taxon>Eukaryota</taxon>
        <taxon>Sar</taxon>
        <taxon>Alveolata</taxon>
        <taxon>Ciliophora</taxon>
        <taxon>Postciliodesmatophora</taxon>
        <taxon>Heterotrichea</taxon>
        <taxon>Heterotrichida</taxon>
        <taxon>Blepharismidae</taxon>
        <taxon>Blepharisma</taxon>
    </lineage>
</organism>
<dbReference type="GO" id="GO:0016192">
    <property type="term" value="P:vesicle-mediated transport"/>
    <property type="evidence" value="ECO:0007669"/>
    <property type="project" value="InterPro"/>
</dbReference>